<dbReference type="GO" id="GO:0032979">
    <property type="term" value="P:protein insertion into mitochondrial inner membrane from matrix"/>
    <property type="evidence" value="ECO:0007669"/>
    <property type="project" value="TreeGrafter"/>
</dbReference>
<dbReference type="Proteomes" id="UP000261680">
    <property type="component" value="Unplaced"/>
</dbReference>
<sequence>MLSRLGRRWLRPLPVLQLGARDPLLAPTSTDGIKYPALQVWAVASVSAVGSSGPGSWYEALATSAPVRGAEDVLLGVHTATGLPWWACIGLTTVALRGGVTLPLAAYQHYILAKVENLQPEIKNIARHLNQEVAVLANQLRWSKRVARLTYLKNMRRLVSELYVRDNCHPFKATVLVWIQFPMWIFMSVALRNFSTGATHSEDFCSAKNWNVSFSDIYYILCSCGLSVDDSNCCNSTFSDRLCSTGYAPASWAFHRTCCCALLGFVNFAEYR</sequence>
<evidence type="ECO:0000256" key="3">
    <source>
        <dbReference type="ARBA" id="ARBA00022989"/>
    </source>
</evidence>
<protein>
    <submittedName>
        <fullName evidence="6">Cytochrome c oxidase assembly protein COX18, mitochondrial isoform X4</fullName>
    </submittedName>
</protein>
<name>A0A8M1FCG1_URSMA</name>
<dbReference type="RefSeq" id="XP_040481041.1">
    <property type="nucleotide sequence ID" value="XM_040625107.1"/>
</dbReference>
<keyword evidence="5" id="KW-1185">Reference proteome</keyword>
<evidence type="ECO:0000256" key="1">
    <source>
        <dbReference type="ARBA" id="ARBA00004141"/>
    </source>
</evidence>
<organism evidence="5 6">
    <name type="scientific">Ursus maritimus</name>
    <name type="common">Polar bear</name>
    <name type="synonym">Thalarctos maritimus</name>
    <dbReference type="NCBI Taxonomy" id="29073"/>
    <lineage>
        <taxon>Eukaryota</taxon>
        <taxon>Metazoa</taxon>
        <taxon>Chordata</taxon>
        <taxon>Craniata</taxon>
        <taxon>Vertebrata</taxon>
        <taxon>Euteleostomi</taxon>
        <taxon>Mammalia</taxon>
        <taxon>Eutheria</taxon>
        <taxon>Laurasiatheria</taxon>
        <taxon>Carnivora</taxon>
        <taxon>Caniformia</taxon>
        <taxon>Ursidae</taxon>
        <taxon>Ursus</taxon>
    </lineage>
</organism>
<dbReference type="GO" id="GO:0032977">
    <property type="term" value="F:membrane insertase activity"/>
    <property type="evidence" value="ECO:0007669"/>
    <property type="project" value="InterPro"/>
</dbReference>
<keyword evidence="2" id="KW-0812">Transmembrane</keyword>
<dbReference type="InterPro" id="IPR001708">
    <property type="entry name" value="YidC/ALB3/OXA1/COX18"/>
</dbReference>
<keyword evidence="4" id="KW-0472">Membrane</keyword>
<comment type="subcellular location">
    <subcellularLocation>
        <location evidence="1">Membrane</location>
        <topology evidence="1">Multi-pass membrane protein</topology>
    </subcellularLocation>
</comment>
<evidence type="ECO:0000256" key="4">
    <source>
        <dbReference type="ARBA" id="ARBA00023136"/>
    </source>
</evidence>
<evidence type="ECO:0000313" key="5">
    <source>
        <dbReference type="Proteomes" id="UP000261680"/>
    </source>
</evidence>
<dbReference type="PANTHER" id="PTHR12428">
    <property type="entry name" value="OXA1"/>
    <property type="match status" value="1"/>
</dbReference>
<dbReference type="AlphaFoldDB" id="A0A8M1FCG1"/>
<dbReference type="GO" id="GO:0005743">
    <property type="term" value="C:mitochondrial inner membrane"/>
    <property type="evidence" value="ECO:0007669"/>
    <property type="project" value="TreeGrafter"/>
</dbReference>
<evidence type="ECO:0000313" key="6">
    <source>
        <dbReference type="RefSeq" id="XP_040481041.1"/>
    </source>
</evidence>
<dbReference type="GO" id="GO:0033617">
    <property type="term" value="P:mitochondrial respiratory chain complex IV assembly"/>
    <property type="evidence" value="ECO:0007669"/>
    <property type="project" value="TreeGrafter"/>
</dbReference>
<dbReference type="PANTHER" id="PTHR12428:SF65">
    <property type="entry name" value="CYTOCHROME C OXIDASE ASSEMBLY PROTEIN COX18, MITOCHONDRIAL"/>
    <property type="match status" value="1"/>
</dbReference>
<proteinExistence type="predicted"/>
<accession>A0A8M1FCG1</accession>
<keyword evidence="3" id="KW-1133">Transmembrane helix</keyword>
<gene>
    <name evidence="6" type="primary">LOC103665301</name>
</gene>
<dbReference type="GeneID" id="103665301"/>
<evidence type="ECO:0000256" key="2">
    <source>
        <dbReference type="ARBA" id="ARBA00022692"/>
    </source>
</evidence>
<reference evidence="6" key="1">
    <citation type="submission" date="2025-08" db="UniProtKB">
        <authorList>
            <consortium name="RefSeq"/>
        </authorList>
    </citation>
    <scope>IDENTIFICATION</scope>
    <source>
        <tissue evidence="6">Whole blood</tissue>
    </source>
</reference>